<dbReference type="AlphaFoldDB" id="A0A366IXK6"/>
<feature type="transmembrane region" description="Helical" evidence="1">
    <location>
        <begin position="28"/>
        <end position="51"/>
    </location>
</feature>
<reference evidence="2 3" key="1">
    <citation type="submission" date="2018-06" db="EMBL/GenBank/DDBJ databases">
        <title>Genomic Encyclopedia of Type Strains, Phase III (KMG-III): the genomes of soil and plant-associated and newly described type strains.</title>
        <authorList>
            <person name="Whitman W."/>
        </authorList>
    </citation>
    <scope>NUCLEOTIDE SEQUENCE [LARGE SCALE GENOMIC DNA]</scope>
    <source>
        <strain evidence="2 3">CECT 7377</strain>
    </source>
</reference>
<dbReference type="Proteomes" id="UP000252792">
    <property type="component" value="Unassembled WGS sequence"/>
</dbReference>
<evidence type="ECO:0000313" key="2">
    <source>
        <dbReference type="EMBL" id="RBP79546.1"/>
    </source>
</evidence>
<evidence type="ECO:0000313" key="3">
    <source>
        <dbReference type="Proteomes" id="UP000252792"/>
    </source>
</evidence>
<sequence>MLRRLASWWREDTDNNNPNLSQLKLFKLAYLLPTITFAIFSVLIFHAEQLWTYDICFRSACIFNTYEIFKIPVWLLALSLPLTGLVAAHHRSVQTSKQIDLTMENNTFSNYYKHIEHFENRYKNFEVDLDLYNHNIVKFEFSSIANLYVGVFPFNFPHDFKSNYRGDHLSGLENALARLQIIFEKPIDFKNIEKNQLDPINSQNLFSSLYIREAIVNGETYNLRPTDLFSIEWDRPSIHITLIMACLKLVISLNKFSSSKIPMSYTISTSSGLATVDFKGKDFSKSL</sequence>
<name>A0A366IXK6_9GAMM</name>
<evidence type="ECO:0000256" key="1">
    <source>
        <dbReference type="SAM" id="Phobius"/>
    </source>
</evidence>
<keyword evidence="3" id="KW-1185">Reference proteome</keyword>
<dbReference type="EMBL" id="QNSE01000013">
    <property type="protein sequence ID" value="RBP79546.1"/>
    <property type="molecule type" value="Genomic_DNA"/>
</dbReference>
<accession>A0A366IXK6</accession>
<gene>
    <name evidence="2" type="ORF">DFP80_1132</name>
</gene>
<keyword evidence="1" id="KW-0812">Transmembrane</keyword>
<organism evidence="2 3">
    <name type="scientific">Marinomonas rhizomae</name>
    <dbReference type="NCBI Taxonomy" id="491948"/>
    <lineage>
        <taxon>Bacteria</taxon>
        <taxon>Pseudomonadati</taxon>
        <taxon>Pseudomonadota</taxon>
        <taxon>Gammaproteobacteria</taxon>
        <taxon>Oceanospirillales</taxon>
        <taxon>Oceanospirillaceae</taxon>
        <taxon>Marinomonas</taxon>
    </lineage>
</organism>
<feature type="transmembrane region" description="Helical" evidence="1">
    <location>
        <begin position="71"/>
        <end position="88"/>
    </location>
</feature>
<proteinExistence type="predicted"/>
<dbReference type="OrthoDB" id="6107513at2"/>
<keyword evidence="1" id="KW-0472">Membrane</keyword>
<comment type="caution">
    <text evidence="2">The sequence shown here is derived from an EMBL/GenBank/DDBJ whole genome shotgun (WGS) entry which is preliminary data.</text>
</comment>
<keyword evidence="1" id="KW-1133">Transmembrane helix</keyword>
<dbReference type="RefSeq" id="WP_113917892.1">
    <property type="nucleotide sequence ID" value="NZ_QNSE01000013.1"/>
</dbReference>
<protein>
    <submittedName>
        <fullName evidence="2">Uncharacterized protein</fullName>
    </submittedName>
</protein>